<gene>
    <name evidence="1" type="ORF">E2C01_098246</name>
</gene>
<evidence type="ECO:0000313" key="1">
    <source>
        <dbReference type="EMBL" id="MPD02650.1"/>
    </source>
</evidence>
<keyword evidence="2" id="KW-1185">Reference proteome</keyword>
<proteinExistence type="predicted"/>
<sequence>MHPSAVTPAAAPVQTGVVATGDSWTDNRELWTFAYARLKRGPPAASVTLAQIHITRSHCYSLS</sequence>
<name>A0A5B7K6L3_PORTR</name>
<comment type="caution">
    <text evidence="1">The sequence shown here is derived from an EMBL/GenBank/DDBJ whole genome shotgun (WGS) entry which is preliminary data.</text>
</comment>
<dbReference type="EMBL" id="VSRR010132488">
    <property type="protein sequence ID" value="MPD02650.1"/>
    <property type="molecule type" value="Genomic_DNA"/>
</dbReference>
<protein>
    <submittedName>
        <fullName evidence="1">Uncharacterized protein</fullName>
    </submittedName>
</protein>
<dbReference type="AlphaFoldDB" id="A0A5B7K6L3"/>
<organism evidence="1 2">
    <name type="scientific">Portunus trituberculatus</name>
    <name type="common">Swimming crab</name>
    <name type="synonym">Neptunus trituberculatus</name>
    <dbReference type="NCBI Taxonomy" id="210409"/>
    <lineage>
        <taxon>Eukaryota</taxon>
        <taxon>Metazoa</taxon>
        <taxon>Ecdysozoa</taxon>
        <taxon>Arthropoda</taxon>
        <taxon>Crustacea</taxon>
        <taxon>Multicrustacea</taxon>
        <taxon>Malacostraca</taxon>
        <taxon>Eumalacostraca</taxon>
        <taxon>Eucarida</taxon>
        <taxon>Decapoda</taxon>
        <taxon>Pleocyemata</taxon>
        <taxon>Brachyura</taxon>
        <taxon>Eubrachyura</taxon>
        <taxon>Portunoidea</taxon>
        <taxon>Portunidae</taxon>
        <taxon>Portuninae</taxon>
        <taxon>Portunus</taxon>
    </lineage>
</organism>
<evidence type="ECO:0000313" key="2">
    <source>
        <dbReference type="Proteomes" id="UP000324222"/>
    </source>
</evidence>
<reference evidence="1 2" key="1">
    <citation type="submission" date="2019-05" db="EMBL/GenBank/DDBJ databases">
        <title>Another draft genome of Portunus trituberculatus and its Hox gene families provides insights of decapod evolution.</title>
        <authorList>
            <person name="Jeong J.-H."/>
            <person name="Song I."/>
            <person name="Kim S."/>
            <person name="Choi T."/>
            <person name="Kim D."/>
            <person name="Ryu S."/>
            <person name="Kim W."/>
        </authorList>
    </citation>
    <scope>NUCLEOTIDE SEQUENCE [LARGE SCALE GENOMIC DNA]</scope>
    <source>
        <tissue evidence="1">Muscle</tissue>
    </source>
</reference>
<dbReference type="Proteomes" id="UP000324222">
    <property type="component" value="Unassembled WGS sequence"/>
</dbReference>
<accession>A0A5B7K6L3</accession>